<feature type="domain" description="HemY N-terminal" evidence="11">
    <location>
        <begin position="26"/>
        <end position="124"/>
    </location>
</feature>
<feature type="transmembrane region" description="Helical" evidence="10">
    <location>
        <begin position="39"/>
        <end position="59"/>
    </location>
</feature>
<evidence type="ECO:0000256" key="3">
    <source>
        <dbReference type="ARBA" id="ARBA00004744"/>
    </source>
</evidence>
<dbReference type="InterPro" id="IPR005254">
    <property type="entry name" value="Heme_biosyn_assoc_TPR_pro"/>
</dbReference>
<gene>
    <name evidence="12" type="ORF">NSMM_800093</name>
</gene>
<proteinExistence type="predicted"/>
<evidence type="ECO:0000256" key="8">
    <source>
        <dbReference type="ARBA" id="ARBA00023136"/>
    </source>
</evidence>
<dbReference type="InterPro" id="IPR011990">
    <property type="entry name" value="TPR-like_helical_dom_sf"/>
</dbReference>
<dbReference type="NCBIfam" id="TIGR00540">
    <property type="entry name" value="TPR_hemY_coli"/>
    <property type="match status" value="1"/>
</dbReference>
<dbReference type="EMBL" id="FMWO01000092">
    <property type="protein sequence ID" value="SCZ86899.1"/>
    <property type="molecule type" value="Genomic_DNA"/>
</dbReference>
<comment type="subcellular location">
    <subcellularLocation>
        <location evidence="2">Cell inner membrane</location>
        <topology evidence="2">Multi-pass membrane protein</topology>
    </subcellularLocation>
</comment>
<keyword evidence="4" id="KW-1003">Cell membrane</keyword>
<dbReference type="SUPFAM" id="SSF48452">
    <property type="entry name" value="TPR-like"/>
    <property type="match status" value="1"/>
</dbReference>
<keyword evidence="7 10" id="KW-1133">Transmembrane helix</keyword>
<evidence type="ECO:0000256" key="2">
    <source>
        <dbReference type="ARBA" id="ARBA00004429"/>
    </source>
</evidence>
<dbReference type="AlphaFoldDB" id="A0A1G5SKK5"/>
<dbReference type="UniPathway" id="UPA00252"/>
<keyword evidence="5" id="KW-0997">Cell inner membrane</keyword>
<comment type="function">
    <text evidence="1">Involved in a late step of protoheme IX synthesis.</text>
</comment>
<sequence length="388" mass="43471">MRLMLWALVLFAISAAVVLAAYYNNGTVLFTVPPYTVELAFNIFIIGSLLAFIVFYYMVRVMIGLLNVRASKAQQFMLSGLNAFLETRFDQAQKAAEKAFRLADAPDIKAINAVIAARSAHRQGKVAQRDQLLAAIAGQRADTDALRLITEAELKLEDGRYTEALTALQALYSTGGWQSTAVLQLELKIQEMLQNWDAVLDLVDILSKRRSANQSLISSLRHTAHLQNIKKYSTDFELLKKYWQEFSSEDKQDSQFAAAAASSFMALGDHAWAQKIIEHNLDKQPDTTLFRLYADCRSGSVSWQIQHAEKWLIKYPNNAELLLTLGKLCAYGELWGKAQNYLEASLSIEPSYPAHLALAQLNEQLGEQASANEHYRQGLQFALKQIDG</sequence>
<protein>
    <submittedName>
        <fullName evidence="12">HemY domain protein</fullName>
    </submittedName>
</protein>
<dbReference type="OrthoDB" id="7053339at2"/>
<dbReference type="Proteomes" id="UP000198729">
    <property type="component" value="Unassembled WGS sequence"/>
</dbReference>
<name>A0A1G5SKK5_9PROT</name>
<evidence type="ECO:0000256" key="9">
    <source>
        <dbReference type="ARBA" id="ARBA00023244"/>
    </source>
</evidence>
<evidence type="ECO:0000256" key="1">
    <source>
        <dbReference type="ARBA" id="ARBA00002962"/>
    </source>
</evidence>
<dbReference type="Pfam" id="PF07219">
    <property type="entry name" value="HemY_N"/>
    <property type="match status" value="1"/>
</dbReference>
<accession>A0A1G5SKK5</accession>
<evidence type="ECO:0000256" key="5">
    <source>
        <dbReference type="ARBA" id="ARBA00022519"/>
    </source>
</evidence>
<dbReference type="InterPro" id="IPR010817">
    <property type="entry name" value="HemY_N"/>
</dbReference>
<dbReference type="Gene3D" id="1.25.40.10">
    <property type="entry name" value="Tetratricopeptide repeat domain"/>
    <property type="match status" value="1"/>
</dbReference>
<keyword evidence="6 10" id="KW-0812">Transmembrane</keyword>
<dbReference type="STRING" id="51642.NSMM_800093"/>
<dbReference type="RefSeq" id="WP_090288199.1">
    <property type="nucleotide sequence ID" value="NZ_FMWO01000092.1"/>
</dbReference>
<keyword evidence="9" id="KW-0627">Porphyrin biosynthesis</keyword>
<dbReference type="GO" id="GO:0042168">
    <property type="term" value="P:heme metabolic process"/>
    <property type="evidence" value="ECO:0007669"/>
    <property type="project" value="InterPro"/>
</dbReference>
<evidence type="ECO:0000256" key="6">
    <source>
        <dbReference type="ARBA" id="ARBA00022692"/>
    </source>
</evidence>
<evidence type="ECO:0000259" key="11">
    <source>
        <dbReference type="Pfam" id="PF07219"/>
    </source>
</evidence>
<evidence type="ECO:0000313" key="13">
    <source>
        <dbReference type="Proteomes" id="UP000198729"/>
    </source>
</evidence>
<organism evidence="12 13">
    <name type="scientific">Nitrosomonas mobilis</name>
    <dbReference type="NCBI Taxonomy" id="51642"/>
    <lineage>
        <taxon>Bacteria</taxon>
        <taxon>Pseudomonadati</taxon>
        <taxon>Pseudomonadota</taxon>
        <taxon>Betaproteobacteria</taxon>
        <taxon>Nitrosomonadales</taxon>
        <taxon>Nitrosomonadaceae</taxon>
        <taxon>Nitrosomonas</taxon>
    </lineage>
</organism>
<reference evidence="12 13" key="1">
    <citation type="submission" date="2016-10" db="EMBL/GenBank/DDBJ databases">
        <authorList>
            <person name="de Groot N.N."/>
        </authorList>
    </citation>
    <scope>NUCLEOTIDE SEQUENCE [LARGE SCALE GENOMIC DNA]</scope>
    <source>
        <strain evidence="12">1</strain>
    </source>
</reference>
<dbReference type="GO" id="GO:0005886">
    <property type="term" value="C:plasma membrane"/>
    <property type="evidence" value="ECO:0007669"/>
    <property type="project" value="UniProtKB-SubCell"/>
</dbReference>
<dbReference type="GO" id="GO:0006779">
    <property type="term" value="P:porphyrin-containing compound biosynthetic process"/>
    <property type="evidence" value="ECO:0007669"/>
    <property type="project" value="UniProtKB-KW"/>
</dbReference>
<keyword evidence="8 10" id="KW-0472">Membrane</keyword>
<evidence type="ECO:0000256" key="7">
    <source>
        <dbReference type="ARBA" id="ARBA00022989"/>
    </source>
</evidence>
<evidence type="ECO:0000256" key="4">
    <source>
        <dbReference type="ARBA" id="ARBA00022475"/>
    </source>
</evidence>
<comment type="pathway">
    <text evidence="3">Porphyrin-containing compound metabolism; protoheme biosynthesis.</text>
</comment>
<evidence type="ECO:0000313" key="12">
    <source>
        <dbReference type="EMBL" id="SCZ86899.1"/>
    </source>
</evidence>
<keyword evidence="13" id="KW-1185">Reference proteome</keyword>
<evidence type="ECO:0000256" key="10">
    <source>
        <dbReference type="SAM" id="Phobius"/>
    </source>
</evidence>